<dbReference type="EMBL" id="DS547128">
    <property type="protein sequence ID" value="EDR02877.1"/>
    <property type="molecule type" value="Genomic_DNA"/>
</dbReference>
<keyword evidence="3" id="KW-1185">Reference proteome</keyword>
<dbReference type="RefSeq" id="XP_001886587.1">
    <property type="nucleotide sequence ID" value="XM_001886552.1"/>
</dbReference>
<name>B0DRI1_LACBS</name>
<dbReference type="KEGG" id="lbc:LACBIDRAFT_308043"/>
<gene>
    <name evidence="2" type="ORF">LACBIDRAFT_308043</name>
</gene>
<evidence type="ECO:0000313" key="3">
    <source>
        <dbReference type="Proteomes" id="UP000001194"/>
    </source>
</evidence>
<feature type="region of interest" description="Disordered" evidence="1">
    <location>
        <begin position="1"/>
        <end position="87"/>
    </location>
</feature>
<dbReference type="HOGENOM" id="CLU_2483745_0_0_1"/>
<feature type="compositionally biased region" description="Polar residues" evidence="1">
    <location>
        <begin position="15"/>
        <end position="25"/>
    </location>
</feature>
<proteinExistence type="predicted"/>
<evidence type="ECO:0000313" key="2">
    <source>
        <dbReference type="EMBL" id="EDR02877.1"/>
    </source>
</evidence>
<feature type="compositionally biased region" description="Basic and acidic residues" evidence="1">
    <location>
        <begin position="1"/>
        <end position="14"/>
    </location>
</feature>
<feature type="compositionally biased region" description="Acidic residues" evidence="1">
    <location>
        <begin position="50"/>
        <end position="70"/>
    </location>
</feature>
<dbReference type="GeneID" id="6082226"/>
<dbReference type="Proteomes" id="UP000001194">
    <property type="component" value="Unassembled WGS sequence"/>
</dbReference>
<reference evidence="2 3" key="1">
    <citation type="journal article" date="2008" name="Nature">
        <title>The genome of Laccaria bicolor provides insights into mycorrhizal symbiosis.</title>
        <authorList>
            <person name="Martin F."/>
            <person name="Aerts A."/>
            <person name="Ahren D."/>
            <person name="Brun A."/>
            <person name="Danchin E.G.J."/>
            <person name="Duchaussoy F."/>
            <person name="Gibon J."/>
            <person name="Kohler A."/>
            <person name="Lindquist E."/>
            <person name="Pereda V."/>
            <person name="Salamov A."/>
            <person name="Shapiro H.J."/>
            <person name="Wuyts J."/>
            <person name="Blaudez D."/>
            <person name="Buee M."/>
            <person name="Brokstein P."/>
            <person name="Canbaeck B."/>
            <person name="Cohen D."/>
            <person name="Courty P.E."/>
            <person name="Coutinho P.M."/>
            <person name="Delaruelle C."/>
            <person name="Detter J.C."/>
            <person name="Deveau A."/>
            <person name="DiFazio S."/>
            <person name="Duplessis S."/>
            <person name="Fraissinet-Tachet L."/>
            <person name="Lucic E."/>
            <person name="Frey-Klett P."/>
            <person name="Fourrey C."/>
            <person name="Feussner I."/>
            <person name="Gay G."/>
            <person name="Grimwood J."/>
            <person name="Hoegger P.J."/>
            <person name="Jain P."/>
            <person name="Kilaru S."/>
            <person name="Labbe J."/>
            <person name="Lin Y.C."/>
            <person name="Legue V."/>
            <person name="Le Tacon F."/>
            <person name="Marmeisse R."/>
            <person name="Melayah D."/>
            <person name="Montanini B."/>
            <person name="Muratet M."/>
            <person name="Nehls U."/>
            <person name="Niculita-Hirzel H."/>
            <person name="Oudot-Le Secq M.P."/>
            <person name="Peter M."/>
            <person name="Quesneville H."/>
            <person name="Rajashekar B."/>
            <person name="Reich M."/>
            <person name="Rouhier N."/>
            <person name="Schmutz J."/>
            <person name="Yin T."/>
            <person name="Chalot M."/>
            <person name="Henrissat B."/>
            <person name="Kuees U."/>
            <person name="Lucas S."/>
            <person name="Van de Peer Y."/>
            <person name="Podila G.K."/>
            <person name="Polle A."/>
            <person name="Pukkila P.J."/>
            <person name="Richardson P.M."/>
            <person name="Rouze P."/>
            <person name="Sanders I.R."/>
            <person name="Stajich J.E."/>
            <person name="Tunlid A."/>
            <person name="Tuskan G."/>
            <person name="Grigoriev I.V."/>
        </authorList>
    </citation>
    <scope>NUCLEOTIDE SEQUENCE [LARGE SCALE GENOMIC DNA]</scope>
    <source>
        <strain evidence="3">S238N-H82 / ATCC MYA-4686</strain>
    </source>
</reference>
<protein>
    <submittedName>
        <fullName evidence="2">Predicted protein</fullName>
    </submittedName>
</protein>
<evidence type="ECO:0000256" key="1">
    <source>
        <dbReference type="SAM" id="MobiDB-lite"/>
    </source>
</evidence>
<dbReference type="AlphaFoldDB" id="B0DRI1"/>
<organism evidence="3">
    <name type="scientific">Laccaria bicolor (strain S238N-H82 / ATCC MYA-4686)</name>
    <name type="common">Bicoloured deceiver</name>
    <name type="synonym">Laccaria laccata var. bicolor</name>
    <dbReference type="NCBI Taxonomy" id="486041"/>
    <lineage>
        <taxon>Eukaryota</taxon>
        <taxon>Fungi</taxon>
        <taxon>Dikarya</taxon>
        <taxon>Basidiomycota</taxon>
        <taxon>Agaricomycotina</taxon>
        <taxon>Agaricomycetes</taxon>
        <taxon>Agaricomycetidae</taxon>
        <taxon>Agaricales</taxon>
        <taxon>Agaricineae</taxon>
        <taxon>Hydnangiaceae</taxon>
        <taxon>Laccaria</taxon>
    </lineage>
</organism>
<accession>B0DRI1</accession>
<sequence>MHPHTKETQRHLDEFNNQVKAQVSSGVKKGFLRVKSKFSEWTNAGHNMDNNEDNDSDQDEENNEDSDAENNPDNNPDSSADLDEPAN</sequence>
<dbReference type="InParanoid" id="B0DRI1"/>